<feature type="non-terminal residue" evidence="2">
    <location>
        <position position="1"/>
    </location>
</feature>
<protein>
    <recommendedName>
        <fullName evidence="1">Aminoglycoside phosphotransferase domain-containing protein</fullName>
    </recommendedName>
</protein>
<feature type="non-terminal residue" evidence="2">
    <location>
        <position position="291"/>
    </location>
</feature>
<evidence type="ECO:0000313" key="2">
    <source>
        <dbReference type="EMBL" id="SVD15685.1"/>
    </source>
</evidence>
<dbReference type="EMBL" id="UINC01133016">
    <property type="protein sequence ID" value="SVD15685.1"/>
    <property type="molecule type" value="Genomic_DNA"/>
</dbReference>
<dbReference type="Pfam" id="PF01636">
    <property type="entry name" value="APH"/>
    <property type="match status" value="1"/>
</dbReference>
<name>A0A382T1P7_9ZZZZ</name>
<dbReference type="InterPro" id="IPR002575">
    <property type="entry name" value="Aminoglycoside_PTrfase"/>
</dbReference>
<accession>A0A382T1P7</accession>
<sequence>VAGAMVNEALVLRFLARHGWGRAQRIPLTGDASDRRYVRLVQDGETALLAQSPADGLAAEFVSIAEILTSLGLSVPRIIAAEPAQGLILQEDFGDETFTALLNSDVDATPLYRLATDTLIHLHQQFSPLPRLPIFDAQRFLEQTMLFCDHGPGQTENSSKRSQFKDAWRDPLEQAMAVPQSMLLRDFHVGNLIHLPNRLAVKACSIIDFQDAGIGPATYDLASLLQDARWTVPFELAADCLTTYARAFPDMDQNTFDISYAVMAAQRHVRIIAVFHRLAEQGKPDYLVHMP</sequence>
<dbReference type="SUPFAM" id="SSF56112">
    <property type="entry name" value="Protein kinase-like (PK-like)"/>
    <property type="match status" value="1"/>
</dbReference>
<dbReference type="InterPro" id="IPR011009">
    <property type="entry name" value="Kinase-like_dom_sf"/>
</dbReference>
<gene>
    <name evidence="2" type="ORF">METZ01_LOCUS368539</name>
</gene>
<dbReference type="Gene3D" id="3.90.1200.10">
    <property type="match status" value="1"/>
</dbReference>
<organism evidence="2">
    <name type="scientific">marine metagenome</name>
    <dbReference type="NCBI Taxonomy" id="408172"/>
    <lineage>
        <taxon>unclassified sequences</taxon>
        <taxon>metagenomes</taxon>
        <taxon>ecological metagenomes</taxon>
    </lineage>
</organism>
<evidence type="ECO:0000259" key="1">
    <source>
        <dbReference type="Pfam" id="PF01636"/>
    </source>
</evidence>
<dbReference type="AlphaFoldDB" id="A0A382T1P7"/>
<proteinExistence type="predicted"/>
<reference evidence="2" key="1">
    <citation type="submission" date="2018-05" db="EMBL/GenBank/DDBJ databases">
        <authorList>
            <person name="Lanie J.A."/>
            <person name="Ng W.-L."/>
            <person name="Kazmierczak K.M."/>
            <person name="Andrzejewski T.M."/>
            <person name="Davidsen T.M."/>
            <person name="Wayne K.J."/>
            <person name="Tettelin H."/>
            <person name="Glass J.I."/>
            <person name="Rusch D."/>
            <person name="Podicherti R."/>
            <person name="Tsui H.-C.T."/>
            <person name="Winkler M.E."/>
        </authorList>
    </citation>
    <scope>NUCLEOTIDE SEQUENCE</scope>
</reference>
<dbReference type="Gene3D" id="3.30.200.20">
    <property type="entry name" value="Phosphorylase Kinase, domain 1"/>
    <property type="match status" value="1"/>
</dbReference>
<feature type="domain" description="Aminoglycoside phosphotransferase" evidence="1">
    <location>
        <begin position="27"/>
        <end position="250"/>
    </location>
</feature>